<protein>
    <submittedName>
        <fullName evidence="1">Uncharacterized protein</fullName>
    </submittedName>
</protein>
<dbReference type="Proteomes" id="UP000630718">
    <property type="component" value="Unassembled WGS sequence"/>
</dbReference>
<keyword evidence="2" id="KW-1185">Reference proteome</keyword>
<proteinExistence type="predicted"/>
<gene>
    <name evidence="1" type="ORF">GCM10018772_60730</name>
</gene>
<dbReference type="AlphaFoldDB" id="A0A919AUY7"/>
<sequence>MAARADRDRTVRSVGFFAELSPGWGLPTDGPIGDAVRPVGEPDEDGIVAYLMNGTGLWSEMSATTDVLDPEGPTLAGAGSLRTDGTWVWRDDLSYYVHRHHVVLPAPFLARVRMLDHTPPRVPDSRLADILTRDLGIPLD</sequence>
<evidence type="ECO:0000313" key="2">
    <source>
        <dbReference type="Proteomes" id="UP000630718"/>
    </source>
</evidence>
<organism evidence="1 2">
    <name type="scientific">Streptomyces fumanus</name>
    <dbReference type="NCBI Taxonomy" id="67302"/>
    <lineage>
        <taxon>Bacteria</taxon>
        <taxon>Bacillati</taxon>
        <taxon>Actinomycetota</taxon>
        <taxon>Actinomycetes</taxon>
        <taxon>Kitasatosporales</taxon>
        <taxon>Streptomycetaceae</taxon>
        <taxon>Streptomyces</taxon>
    </lineage>
</organism>
<reference evidence="1" key="2">
    <citation type="submission" date="2020-09" db="EMBL/GenBank/DDBJ databases">
        <authorList>
            <person name="Sun Q."/>
            <person name="Ohkuma M."/>
        </authorList>
    </citation>
    <scope>NUCLEOTIDE SEQUENCE</scope>
    <source>
        <strain evidence="1">JCM 4477</strain>
    </source>
</reference>
<reference evidence="1" key="1">
    <citation type="journal article" date="2014" name="Int. J. Syst. Evol. Microbiol.">
        <title>Complete genome sequence of Corynebacterium casei LMG S-19264T (=DSM 44701T), isolated from a smear-ripened cheese.</title>
        <authorList>
            <consortium name="US DOE Joint Genome Institute (JGI-PGF)"/>
            <person name="Walter F."/>
            <person name="Albersmeier A."/>
            <person name="Kalinowski J."/>
            <person name="Ruckert C."/>
        </authorList>
    </citation>
    <scope>NUCLEOTIDE SEQUENCE</scope>
    <source>
        <strain evidence="1">JCM 4477</strain>
    </source>
</reference>
<accession>A0A919AUY7</accession>
<evidence type="ECO:0000313" key="1">
    <source>
        <dbReference type="EMBL" id="GHF26848.1"/>
    </source>
</evidence>
<comment type="caution">
    <text evidence="1">The sequence shown here is derived from an EMBL/GenBank/DDBJ whole genome shotgun (WGS) entry which is preliminary data.</text>
</comment>
<dbReference type="RefSeq" id="WP_229910614.1">
    <property type="nucleotide sequence ID" value="NZ_BNBI01000016.1"/>
</dbReference>
<name>A0A919AUY7_9ACTN</name>
<dbReference type="EMBL" id="BNBI01000016">
    <property type="protein sequence ID" value="GHF26848.1"/>
    <property type="molecule type" value="Genomic_DNA"/>
</dbReference>